<dbReference type="EMBL" id="CAADEZ010000029">
    <property type="protein sequence ID" value="VFJ45757.1"/>
    <property type="molecule type" value="Genomic_DNA"/>
</dbReference>
<gene>
    <name evidence="1" type="ORF">BECKFM1743A_GA0114220_100296</name>
    <name evidence="3" type="ORF">BECKFM1743B_GA0114221_100406</name>
    <name evidence="2" type="ORF">BECKFM1743C_GA0114222_100326</name>
</gene>
<name>A0A450S2T7_9GAMM</name>
<dbReference type="EMBL" id="CAADFA010000032">
    <property type="protein sequence ID" value="VFJ45958.1"/>
    <property type="molecule type" value="Genomic_DNA"/>
</dbReference>
<dbReference type="AlphaFoldDB" id="A0A450S2T7"/>
<sequence>MVMIGIFPLDSAMIAAQGDEPDFDSISRGLEMSY</sequence>
<organism evidence="2">
    <name type="scientific">Candidatus Kentrum sp. FM</name>
    <dbReference type="NCBI Taxonomy" id="2126340"/>
    <lineage>
        <taxon>Bacteria</taxon>
        <taxon>Pseudomonadati</taxon>
        <taxon>Pseudomonadota</taxon>
        <taxon>Gammaproteobacteria</taxon>
        <taxon>Candidatus Kentrum</taxon>
    </lineage>
</organism>
<proteinExistence type="predicted"/>
<evidence type="ECO:0000313" key="3">
    <source>
        <dbReference type="EMBL" id="VFK07400.1"/>
    </source>
</evidence>
<evidence type="ECO:0000313" key="1">
    <source>
        <dbReference type="EMBL" id="VFJ45757.1"/>
    </source>
</evidence>
<reference evidence="2" key="1">
    <citation type="submission" date="2019-02" db="EMBL/GenBank/DDBJ databases">
        <authorList>
            <person name="Gruber-Vodicka R. H."/>
            <person name="Seah K. B. B."/>
        </authorList>
    </citation>
    <scope>NUCLEOTIDE SEQUENCE</scope>
    <source>
        <strain evidence="1">BECK_BZ163</strain>
        <strain evidence="3">BECK_BZ164</strain>
        <strain evidence="2">BECK_BZ165</strain>
    </source>
</reference>
<dbReference type="EMBL" id="CAADFL010000040">
    <property type="protein sequence ID" value="VFK07400.1"/>
    <property type="molecule type" value="Genomic_DNA"/>
</dbReference>
<accession>A0A450S2T7</accession>
<protein>
    <submittedName>
        <fullName evidence="2">Uncharacterized protein</fullName>
    </submittedName>
</protein>
<evidence type="ECO:0000313" key="2">
    <source>
        <dbReference type="EMBL" id="VFJ45958.1"/>
    </source>
</evidence>